<dbReference type="RefSeq" id="WP_425572284.1">
    <property type="nucleotide sequence ID" value="NZ_BAABJP010000036.1"/>
</dbReference>
<reference evidence="6" key="1">
    <citation type="journal article" date="2019" name="Int. J. Syst. Evol. Microbiol.">
        <title>The Global Catalogue of Microorganisms (GCM) 10K type strain sequencing project: providing services to taxonomists for standard genome sequencing and annotation.</title>
        <authorList>
            <consortium name="The Broad Institute Genomics Platform"/>
            <consortium name="The Broad Institute Genome Sequencing Center for Infectious Disease"/>
            <person name="Wu L."/>
            <person name="Ma J."/>
        </authorList>
    </citation>
    <scope>NUCLEOTIDE SEQUENCE [LARGE SCALE GENOMIC DNA]</scope>
    <source>
        <strain evidence="6">JCM 18303</strain>
    </source>
</reference>
<evidence type="ECO:0000256" key="3">
    <source>
        <dbReference type="SAM" id="MobiDB-lite"/>
    </source>
</evidence>
<dbReference type="SUPFAM" id="SSF54197">
    <property type="entry name" value="HIT-like"/>
    <property type="match status" value="1"/>
</dbReference>
<dbReference type="EMBL" id="BAABJP010000036">
    <property type="protein sequence ID" value="GAA5166723.1"/>
    <property type="molecule type" value="Genomic_DNA"/>
</dbReference>
<evidence type="ECO:0000256" key="1">
    <source>
        <dbReference type="ARBA" id="ARBA00022741"/>
    </source>
</evidence>
<dbReference type="InterPro" id="IPR036265">
    <property type="entry name" value="HIT-like_sf"/>
</dbReference>
<dbReference type="InterPro" id="IPR039383">
    <property type="entry name" value="FHIT"/>
</dbReference>
<feature type="short sequence motif" description="Histidine triad motif" evidence="2">
    <location>
        <begin position="150"/>
        <end position="154"/>
    </location>
</feature>
<keyword evidence="1" id="KW-0547">Nucleotide-binding</keyword>
<gene>
    <name evidence="5" type="ORF">GCM10023321_58290</name>
</gene>
<name>A0ABP9QS91_9PSEU</name>
<keyword evidence="6" id="KW-1185">Reference proteome</keyword>
<dbReference type="Proteomes" id="UP001428817">
    <property type="component" value="Unassembled WGS sequence"/>
</dbReference>
<dbReference type="CDD" id="cd01275">
    <property type="entry name" value="FHIT"/>
    <property type="match status" value="1"/>
</dbReference>
<evidence type="ECO:0000313" key="5">
    <source>
        <dbReference type="EMBL" id="GAA5166723.1"/>
    </source>
</evidence>
<sequence length="192" mass="20620">MTESAEPARDAPGTGPAELIGQDGAAVADGFRRLWTPHRLAYIKEAAASSAEEGCPFCRIPELADSDGLVVARGDAVYAVLNLHPYNPGHLMVVPYRHVAELEELTREESDELMDFTQRAVRAMKQVAAPHAFNVGLNLGTVAGGSLADHLHQHVVPRWGGDANFIAVIGQTKVIPQLLAETRDLLATAWPA</sequence>
<dbReference type="PANTHER" id="PTHR42997:SF1">
    <property type="entry name" value="AP-4-A PHOSPHORYLASE"/>
    <property type="match status" value="1"/>
</dbReference>
<accession>A0ABP9QS91</accession>
<protein>
    <submittedName>
        <fullName evidence="5">HIT domain-containing protein</fullName>
    </submittedName>
</protein>
<evidence type="ECO:0000259" key="4">
    <source>
        <dbReference type="PROSITE" id="PS51084"/>
    </source>
</evidence>
<dbReference type="PROSITE" id="PS51084">
    <property type="entry name" value="HIT_2"/>
    <property type="match status" value="1"/>
</dbReference>
<dbReference type="InterPro" id="IPR011146">
    <property type="entry name" value="HIT-like"/>
</dbReference>
<evidence type="ECO:0000313" key="6">
    <source>
        <dbReference type="Proteomes" id="UP001428817"/>
    </source>
</evidence>
<dbReference type="Pfam" id="PF01230">
    <property type="entry name" value="HIT"/>
    <property type="match status" value="1"/>
</dbReference>
<proteinExistence type="predicted"/>
<comment type="caution">
    <text evidence="5">The sequence shown here is derived from an EMBL/GenBank/DDBJ whole genome shotgun (WGS) entry which is preliminary data.</text>
</comment>
<organism evidence="5 6">
    <name type="scientific">Pseudonocardia eucalypti</name>
    <dbReference type="NCBI Taxonomy" id="648755"/>
    <lineage>
        <taxon>Bacteria</taxon>
        <taxon>Bacillati</taxon>
        <taxon>Actinomycetota</taxon>
        <taxon>Actinomycetes</taxon>
        <taxon>Pseudonocardiales</taxon>
        <taxon>Pseudonocardiaceae</taxon>
        <taxon>Pseudonocardia</taxon>
    </lineage>
</organism>
<feature type="region of interest" description="Disordered" evidence="3">
    <location>
        <begin position="1"/>
        <end position="21"/>
    </location>
</feature>
<evidence type="ECO:0000256" key="2">
    <source>
        <dbReference type="PROSITE-ProRule" id="PRU00464"/>
    </source>
</evidence>
<dbReference type="PANTHER" id="PTHR42997">
    <property type="entry name" value="HIT FAMILY HYDROLASE"/>
    <property type="match status" value="1"/>
</dbReference>
<dbReference type="InterPro" id="IPR052908">
    <property type="entry name" value="AP-4-A_phosphorylase"/>
</dbReference>
<feature type="domain" description="HIT" evidence="4">
    <location>
        <begin position="56"/>
        <end position="165"/>
    </location>
</feature>
<dbReference type="Gene3D" id="3.30.428.10">
    <property type="entry name" value="HIT-like"/>
    <property type="match status" value="1"/>
</dbReference>